<dbReference type="InterPro" id="IPR051531">
    <property type="entry name" value="N-acetyltransferase"/>
</dbReference>
<dbReference type="OrthoDB" id="9132139at2"/>
<dbReference type="SUPFAM" id="SSF55729">
    <property type="entry name" value="Acyl-CoA N-acyltransferases (Nat)"/>
    <property type="match status" value="1"/>
</dbReference>
<dbReference type="PROSITE" id="PS51186">
    <property type="entry name" value="GNAT"/>
    <property type="match status" value="1"/>
</dbReference>
<protein>
    <submittedName>
        <fullName evidence="2">GNAT family N-acetyltransferase</fullName>
    </submittedName>
</protein>
<dbReference type="InterPro" id="IPR016181">
    <property type="entry name" value="Acyl_CoA_acyltransferase"/>
</dbReference>
<dbReference type="GO" id="GO:0016747">
    <property type="term" value="F:acyltransferase activity, transferring groups other than amino-acyl groups"/>
    <property type="evidence" value="ECO:0007669"/>
    <property type="project" value="InterPro"/>
</dbReference>
<evidence type="ECO:0000313" key="3">
    <source>
        <dbReference type="Proteomes" id="UP000316639"/>
    </source>
</evidence>
<comment type="caution">
    <text evidence="2">The sequence shown here is derived from an EMBL/GenBank/DDBJ whole genome shotgun (WGS) entry which is preliminary data.</text>
</comment>
<accession>A0A563EWK0</accession>
<dbReference type="InterPro" id="IPR000182">
    <property type="entry name" value="GNAT_dom"/>
</dbReference>
<dbReference type="AlphaFoldDB" id="A0A563EWK0"/>
<organism evidence="2 3">
    <name type="scientific">Lentzea tibetensis</name>
    <dbReference type="NCBI Taxonomy" id="2591470"/>
    <lineage>
        <taxon>Bacteria</taxon>
        <taxon>Bacillati</taxon>
        <taxon>Actinomycetota</taxon>
        <taxon>Actinomycetes</taxon>
        <taxon>Pseudonocardiales</taxon>
        <taxon>Pseudonocardiaceae</taxon>
        <taxon>Lentzea</taxon>
    </lineage>
</organism>
<dbReference type="CDD" id="cd04301">
    <property type="entry name" value="NAT_SF"/>
    <property type="match status" value="1"/>
</dbReference>
<proteinExistence type="predicted"/>
<reference evidence="2 3" key="1">
    <citation type="submission" date="2019-07" db="EMBL/GenBank/DDBJ databases">
        <title>Lentzea xizangensis sp. nov., isolated from Qinghai-Tibetan Plateau Soils.</title>
        <authorList>
            <person name="Huang J."/>
        </authorList>
    </citation>
    <scope>NUCLEOTIDE SEQUENCE [LARGE SCALE GENOMIC DNA]</scope>
    <source>
        <strain evidence="2 3">FXJ1.1311</strain>
    </source>
</reference>
<evidence type="ECO:0000259" key="1">
    <source>
        <dbReference type="PROSITE" id="PS51186"/>
    </source>
</evidence>
<dbReference type="PANTHER" id="PTHR43792">
    <property type="entry name" value="GNAT FAMILY, PUTATIVE (AFU_ORTHOLOGUE AFUA_3G00765)-RELATED-RELATED"/>
    <property type="match status" value="1"/>
</dbReference>
<dbReference type="Pfam" id="PF13302">
    <property type="entry name" value="Acetyltransf_3"/>
    <property type="match status" value="1"/>
</dbReference>
<evidence type="ECO:0000313" key="2">
    <source>
        <dbReference type="EMBL" id="TWP52033.1"/>
    </source>
</evidence>
<sequence>MGTVRGVQTERLDIRALTPDDAKACHSYQSLLEVTTYLYEDPRSLEETEQWIARATTGDRDSFVLIRRDTGELIGDIGIWPGEHGNAEFGYVLHPAHQGHGFATEAVRELVRFGFSERGYRRLVARIDGRNDASRKLLERLNFRREAHFVRNELVKGEWTDEMVFAMLDEEWAHSVERPKVPS</sequence>
<feature type="domain" description="N-acetyltransferase" evidence="1">
    <location>
        <begin position="12"/>
        <end position="168"/>
    </location>
</feature>
<gene>
    <name evidence="2" type="ORF">FKR81_10610</name>
</gene>
<keyword evidence="2" id="KW-0808">Transferase</keyword>
<dbReference type="Proteomes" id="UP000316639">
    <property type="component" value="Unassembled WGS sequence"/>
</dbReference>
<keyword evidence="3" id="KW-1185">Reference proteome</keyword>
<dbReference type="Gene3D" id="3.40.630.30">
    <property type="match status" value="1"/>
</dbReference>
<dbReference type="PANTHER" id="PTHR43792:SF1">
    <property type="entry name" value="N-ACETYLTRANSFERASE DOMAIN-CONTAINING PROTEIN"/>
    <property type="match status" value="1"/>
</dbReference>
<name>A0A563EWK0_9PSEU</name>
<dbReference type="EMBL" id="VOBR01000006">
    <property type="protein sequence ID" value="TWP52033.1"/>
    <property type="molecule type" value="Genomic_DNA"/>
</dbReference>